<proteinExistence type="predicted"/>
<keyword evidence="3" id="KW-1185">Reference proteome</keyword>
<evidence type="ECO:0000313" key="3">
    <source>
        <dbReference type="Proteomes" id="UP001461498"/>
    </source>
</evidence>
<reference evidence="2 3" key="1">
    <citation type="submission" date="2022-12" db="EMBL/GenBank/DDBJ databases">
        <title>Chromosome-level genome assembly of true bugs.</title>
        <authorList>
            <person name="Ma L."/>
            <person name="Li H."/>
        </authorList>
    </citation>
    <scope>NUCLEOTIDE SEQUENCE [LARGE SCALE GENOMIC DNA]</scope>
    <source>
        <strain evidence="2">Lab_2022b</strain>
    </source>
</reference>
<dbReference type="InterPro" id="IPR024571">
    <property type="entry name" value="ERAP1-like_C_dom"/>
</dbReference>
<name>A0AAW1DP83_9HEMI</name>
<organism evidence="2 3">
    <name type="scientific">Rhynocoris fuscipes</name>
    <dbReference type="NCBI Taxonomy" id="488301"/>
    <lineage>
        <taxon>Eukaryota</taxon>
        <taxon>Metazoa</taxon>
        <taxon>Ecdysozoa</taxon>
        <taxon>Arthropoda</taxon>
        <taxon>Hexapoda</taxon>
        <taxon>Insecta</taxon>
        <taxon>Pterygota</taxon>
        <taxon>Neoptera</taxon>
        <taxon>Paraneoptera</taxon>
        <taxon>Hemiptera</taxon>
        <taxon>Heteroptera</taxon>
        <taxon>Panheteroptera</taxon>
        <taxon>Cimicomorpha</taxon>
        <taxon>Reduviidae</taxon>
        <taxon>Harpactorinae</taxon>
        <taxon>Harpactorini</taxon>
        <taxon>Rhynocoris</taxon>
    </lineage>
</organism>
<sequence length="130" mass="14984">MGIFDFAWRGDITYDVAFDALSNLKRETEHIPLSTGLAKLGALGQMLKRTPAYGAYSKFVKTLITPIYQKYNQLLNVPDKLEELRMHILINRWACTHRIGNCRNQIDEVFNKWRSLPDPDSDNPKQMDAV</sequence>
<evidence type="ECO:0000259" key="1">
    <source>
        <dbReference type="Pfam" id="PF11838"/>
    </source>
</evidence>
<gene>
    <name evidence="2" type="ORF">O3M35_000642</name>
</gene>
<dbReference type="Pfam" id="PF11838">
    <property type="entry name" value="ERAP1_C"/>
    <property type="match status" value="1"/>
</dbReference>
<accession>A0AAW1DP83</accession>
<dbReference type="EMBL" id="JAPXFL010000001">
    <property type="protein sequence ID" value="KAK9512159.1"/>
    <property type="molecule type" value="Genomic_DNA"/>
</dbReference>
<dbReference type="Proteomes" id="UP001461498">
    <property type="component" value="Unassembled WGS sequence"/>
</dbReference>
<dbReference type="AlphaFoldDB" id="A0AAW1DP83"/>
<evidence type="ECO:0000313" key="2">
    <source>
        <dbReference type="EMBL" id="KAK9512159.1"/>
    </source>
</evidence>
<feature type="domain" description="ERAP1-like C-terminal" evidence="1">
    <location>
        <begin position="3"/>
        <end position="116"/>
    </location>
</feature>
<dbReference type="Gene3D" id="1.25.50.20">
    <property type="match status" value="1"/>
</dbReference>
<comment type="caution">
    <text evidence="2">The sequence shown here is derived from an EMBL/GenBank/DDBJ whole genome shotgun (WGS) entry which is preliminary data.</text>
</comment>
<protein>
    <recommendedName>
        <fullName evidence="1">ERAP1-like C-terminal domain-containing protein</fullName>
    </recommendedName>
</protein>